<evidence type="ECO:0000313" key="11">
    <source>
        <dbReference type="EMBL" id="RWS10594.1"/>
    </source>
</evidence>
<comment type="subcellular location">
    <subcellularLocation>
        <location evidence="1 6">Nucleus</location>
    </subcellularLocation>
</comment>
<gene>
    <name evidence="10" type="ORF">B4U79_04361</name>
    <name evidence="12" type="ORF">B4U79_04957</name>
    <name evidence="11" type="ORF">B4U79_05218</name>
</gene>
<evidence type="ECO:0000313" key="13">
    <source>
        <dbReference type="Proteomes" id="UP000285301"/>
    </source>
</evidence>
<dbReference type="InterPro" id="IPR039748">
    <property type="entry name" value="RPC3"/>
</dbReference>
<evidence type="ECO:0000259" key="9">
    <source>
        <dbReference type="Pfam" id="PF22536"/>
    </source>
</evidence>
<dbReference type="Gene3D" id="1.10.10.10">
    <property type="entry name" value="Winged helix-like DNA-binding domain superfamily/Winged helix DNA-binding domain"/>
    <property type="match status" value="4"/>
</dbReference>
<dbReference type="OrthoDB" id="272392at2759"/>
<dbReference type="InterPro" id="IPR036388">
    <property type="entry name" value="WH-like_DNA-bd_sf"/>
</dbReference>
<dbReference type="Pfam" id="PF08221">
    <property type="entry name" value="HTH_9"/>
    <property type="match status" value="1"/>
</dbReference>
<dbReference type="EMBL" id="NCKU01005920">
    <property type="protein sequence ID" value="RWS04034.1"/>
    <property type="molecule type" value="Genomic_DNA"/>
</dbReference>
<dbReference type="PANTHER" id="PTHR12949:SF0">
    <property type="entry name" value="DNA-DIRECTED RNA POLYMERASE III SUBUNIT RPC3"/>
    <property type="match status" value="1"/>
</dbReference>
<feature type="domain" description="DNA-directed RNA polymerase III subunit RPC3 winged-helix" evidence="9">
    <location>
        <begin position="342"/>
        <end position="418"/>
    </location>
</feature>
<feature type="domain" description="RNA polymerase III Rpc82 C -terminal" evidence="7">
    <location>
        <begin position="148"/>
        <end position="335"/>
    </location>
</feature>
<dbReference type="GO" id="GO:0003697">
    <property type="term" value="F:single-stranded DNA binding"/>
    <property type="evidence" value="ECO:0007669"/>
    <property type="project" value="UniProtKB-UniRule"/>
</dbReference>
<dbReference type="PANTHER" id="PTHR12949">
    <property type="entry name" value="RNA POLYMERASE III DNA DIRECTED -RELATED"/>
    <property type="match status" value="1"/>
</dbReference>
<dbReference type="Proteomes" id="UP000285301">
    <property type="component" value="Unassembled WGS sequence"/>
</dbReference>
<evidence type="ECO:0000256" key="5">
    <source>
        <dbReference type="ARBA" id="ARBA00023242"/>
    </source>
</evidence>
<comment type="similarity">
    <text evidence="2 6">Belongs to the eukaryotic RPC3/POLR3C RNA polymerase subunit family.</text>
</comment>
<proteinExistence type="inferred from homology"/>
<comment type="function">
    <text evidence="6">DNA-dependent RNA polymerase catalyzes the transcription of DNA into RNA using the four ribonucleoside triphosphates as substrates. Specific core component of RNA polymerase III which synthesizes small RNAs, such as 5S rRNA and tRNAs.</text>
</comment>
<dbReference type="GO" id="GO:0006351">
    <property type="term" value="P:DNA-templated transcription"/>
    <property type="evidence" value="ECO:0007669"/>
    <property type="project" value="InterPro"/>
</dbReference>
<dbReference type="STRING" id="1965070.A0A3S3PU10"/>
<dbReference type="Pfam" id="PF22536">
    <property type="entry name" value="WHD_POLR3C"/>
    <property type="match status" value="1"/>
</dbReference>
<evidence type="ECO:0000256" key="2">
    <source>
        <dbReference type="ARBA" id="ARBA00007206"/>
    </source>
</evidence>
<keyword evidence="3 6" id="KW-0240">DNA-directed RNA polymerase</keyword>
<dbReference type="GO" id="GO:0005666">
    <property type="term" value="C:RNA polymerase III complex"/>
    <property type="evidence" value="ECO:0007669"/>
    <property type="project" value="UniProtKB-UniRule"/>
</dbReference>
<accession>A0A3S3PU10</accession>
<reference evidence="12" key="2">
    <citation type="submission" date="2018-11" db="EMBL/GenBank/DDBJ databases">
        <title>Trombidioid mite genomics.</title>
        <authorList>
            <person name="Dong X."/>
        </authorList>
    </citation>
    <scope>NUCLEOTIDE SEQUENCE</scope>
    <source>
        <strain evidence="12">UoL-WK</strain>
    </source>
</reference>
<dbReference type="Gene3D" id="6.10.140.1450">
    <property type="match status" value="1"/>
</dbReference>
<evidence type="ECO:0000313" key="10">
    <source>
        <dbReference type="EMBL" id="RWS04034.1"/>
    </source>
</evidence>
<evidence type="ECO:0000256" key="6">
    <source>
        <dbReference type="RuleBase" id="RU367076"/>
    </source>
</evidence>
<evidence type="ECO:0000259" key="7">
    <source>
        <dbReference type="Pfam" id="PF05645"/>
    </source>
</evidence>
<dbReference type="InterPro" id="IPR008806">
    <property type="entry name" value="RNA_pol_III_Rpc82_C"/>
</dbReference>
<evidence type="ECO:0000259" key="8">
    <source>
        <dbReference type="Pfam" id="PF08221"/>
    </source>
</evidence>
<feature type="domain" description="RNA polymerase III subunit RPC82-related helix-turn-helix" evidence="8">
    <location>
        <begin position="7"/>
        <end position="64"/>
    </location>
</feature>
<dbReference type="Pfam" id="PF20912">
    <property type="entry name" value="RPC3_helical"/>
    <property type="match status" value="1"/>
</dbReference>
<comment type="caution">
    <text evidence="12">The sequence shown here is derived from an EMBL/GenBank/DDBJ whole genome shotgun (WGS) entry which is preliminary data.</text>
</comment>
<dbReference type="Pfam" id="PF05645">
    <property type="entry name" value="RNA_pol_Rpc82"/>
    <property type="match status" value="1"/>
</dbReference>
<sequence>MSKNEIELCAKLLNEHFGAVVETVASHLMKEGSLPFKLILASVKQPILEVKKALKVLIYHQFVDVFVNSIGFFEYSVNIERILFIIRYPKYIYVAKLLYNDYGEHIIEELLKEGQLTMSSVIQRVVNRLKPALTEDEIRKVPKSIFDTFVKMAETRFIRRTADFSEKSVENQLKELDDEAETKQFEIPKVKLNLIEIEKDDSDTVSSKRIKLDTSQPDDGIYWAVNFARFHQYMRDLLVLDAIKTHYDDEKAVEIARIIFRLTETKMLPLAKVTPSVSKQDICNQALKESICSSSSEVDLYLRMFNDDVNYRFISKVEESAGGGMYAINIFKTIDKLLHFTITSIVESQFGSKTCRIFRLVLTKKYLQQKQIEDTAMIPSKDCKELLYLLFKEGFLKTMQFPKQPDYAPSRTCFVFTVDIPDLCRTLIQKCFCAVHNAIVRRTYETQQHKLLLERKVFIDAVIANLQQQNSGEDVQQQIEDLNQSFSTHDKELLGRIQKLTTKLELSECQVDETLFLMQTWVLMNFQ</sequence>
<organism evidence="12 13">
    <name type="scientific">Dinothrombium tinctorium</name>
    <dbReference type="NCBI Taxonomy" id="1965070"/>
    <lineage>
        <taxon>Eukaryota</taxon>
        <taxon>Metazoa</taxon>
        <taxon>Ecdysozoa</taxon>
        <taxon>Arthropoda</taxon>
        <taxon>Chelicerata</taxon>
        <taxon>Arachnida</taxon>
        <taxon>Acari</taxon>
        <taxon>Acariformes</taxon>
        <taxon>Trombidiformes</taxon>
        <taxon>Prostigmata</taxon>
        <taxon>Anystina</taxon>
        <taxon>Parasitengona</taxon>
        <taxon>Trombidioidea</taxon>
        <taxon>Trombidiidae</taxon>
        <taxon>Dinothrombium</taxon>
    </lineage>
</organism>
<keyword evidence="5 6" id="KW-0539">Nucleus</keyword>
<name>A0A3S3PU10_9ACAR</name>
<evidence type="ECO:0000313" key="12">
    <source>
        <dbReference type="EMBL" id="RWS16359.1"/>
    </source>
</evidence>
<dbReference type="EMBL" id="NCKU01000242">
    <property type="protein sequence ID" value="RWS16359.1"/>
    <property type="molecule type" value="Genomic_DNA"/>
</dbReference>
<evidence type="ECO:0000256" key="4">
    <source>
        <dbReference type="ARBA" id="ARBA00023163"/>
    </source>
</evidence>
<keyword evidence="13" id="KW-1185">Reference proteome</keyword>
<protein>
    <recommendedName>
        <fullName evidence="6">DNA-directed RNA polymerase III subunit RPC3</fullName>
        <shortName evidence="6">RNA polymerase III subunit C3</shortName>
    </recommendedName>
</protein>
<evidence type="ECO:0000256" key="1">
    <source>
        <dbReference type="ARBA" id="ARBA00004123"/>
    </source>
</evidence>
<reference evidence="12 13" key="1">
    <citation type="journal article" date="2018" name="Gigascience">
        <title>Genomes of trombidid mites reveal novel predicted allergens and laterally-transferred genes associated with secondary metabolism.</title>
        <authorList>
            <person name="Dong X."/>
            <person name="Chaisiri K."/>
            <person name="Xia D."/>
            <person name="Armstrong S.D."/>
            <person name="Fang Y."/>
            <person name="Donnelly M.J."/>
            <person name="Kadowaki T."/>
            <person name="McGarry J.W."/>
            <person name="Darby A.C."/>
            <person name="Makepeace B.L."/>
        </authorList>
    </citation>
    <scope>NUCLEOTIDE SEQUENCE [LARGE SCALE GENOMIC DNA]</scope>
    <source>
        <strain evidence="12">UoL-WK</strain>
    </source>
</reference>
<dbReference type="AlphaFoldDB" id="A0A3S3PU10"/>
<dbReference type="EMBL" id="NCKU01002044">
    <property type="protein sequence ID" value="RWS10594.1"/>
    <property type="molecule type" value="Genomic_DNA"/>
</dbReference>
<dbReference type="InterPro" id="IPR055207">
    <property type="entry name" value="POLR3C_WHD"/>
</dbReference>
<evidence type="ECO:0000256" key="3">
    <source>
        <dbReference type="ARBA" id="ARBA00022478"/>
    </source>
</evidence>
<dbReference type="FunFam" id="1.10.10.10:FF:000199">
    <property type="entry name" value="DNA-directed RNA polymerase III subunit RPC3"/>
    <property type="match status" value="1"/>
</dbReference>
<dbReference type="InterPro" id="IPR013197">
    <property type="entry name" value="RNA_pol_III_RPC82-rel_HTH"/>
</dbReference>
<comment type="subunit">
    <text evidence="6">Component of the RNA polymerase III (Pol III) complex consisting of 17 subunits.</text>
</comment>
<keyword evidence="4 6" id="KW-0804">Transcription</keyword>